<feature type="compositionally biased region" description="Basic and acidic residues" evidence="5">
    <location>
        <begin position="773"/>
        <end position="782"/>
    </location>
</feature>
<dbReference type="SUPFAM" id="SSF46689">
    <property type="entry name" value="Homeodomain-like"/>
    <property type="match status" value="1"/>
</dbReference>
<evidence type="ECO:0008006" key="10">
    <source>
        <dbReference type="Google" id="ProtNLM"/>
    </source>
</evidence>
<feature type="domain" description="DUF7952" evidence="7">
    <location>
        <begin position="187"/>
        <end position="317"/>
    </location>
</feature>
<evidence type="ECO:0000256" key="3">
    <source>
        <dbReference type="ARBA" id="ARBA00023163"/>
    </source>
</evidence>
<evidence type="ECO:0000256" key="1">
    <source>
        <dbReference type="ARBA" id="ARBA00004123"/>
    </source>
</evidence>
<accession>A0AA38ZWZ3</accession>
<keyword evidence="4" id="KW-0539">Nucleus</keyword>
<feature type="region of interest" description="Disordered" evidence="5">
    <location>
        <begin position="755"/>
        <end position="881"/>
    </location>
</feature>
<dbReference type="Gene3D" id="1.10.10.60">
    <property type="entry name" value="Homeodomain-like"/>
    <property type="match status" value="1"/>
</dbReference>
<dbReference type="AlphaFoldDB" id="A0AA38ZWZ3"/>
<dbReference type="GO" id="GO:0005634">
    <property type="term" value="C:nucleus"/>
    <property type="evidence" value="ECO:0007669"/>
    <property type="project" value="UniProtKB-SubCell"/>
</dbReference>
<evidence type="ECO:0000259" key="6">
    <source>
        <dbReference type="Pfam" id="PF24662"/>
    </source>
</evidence>
<name>A0AA38ZWZ3_VITRO</name>
<feature type="compositionally biased region" description="Polar residues" evidence="5">
    <location>
        <begin position="843"/>
        <end position="853"/>
    </location>
</feature>
<sequence length="881" mass="98098">MEGDSMQLDSMDGVENESAKHFPPPCSSDIGDSFGDPQVHPRVGEEYQAKIPPLIEEYTHLQLTLKSGETEVKDDVSDSFLLGLAIPVIWPHDEVENTKQHALQFCGSQADAVHINGNSEFVKSVESQITPHSLDAEVFIDRLDTILHEKKDVGGLANSQPTTEGDKMAIDRHKGCSLLPGSIARSWSEIEHNSFLLGLYIFGKNFLPVKRFMESKRMGDILSFYYGEFYQSDAYRRWAECRKVKSRRCIHGQRIFTGWRQQELLSRLFSEVSEQCKNRLVEVSRAYGEGKFLLEEYVFVLKDAVGIHLLIEAVGIGKGKQDLTGIAMEPIKTHRVFSLRPDIPIGKACSLLTSGEIIKFLTGDFRLSKARSSDLFWEAVWPRLLAKGWHSEQPNDQGTSGSKHPLVFLIPGIKKFSRKKLVKGNHYFDSVSDILTKVVSDPGLLELEIEATKGSENKEEYRWDAQVEEDTDDLSNQQRHCYLQPRTSNCYQDLMKFTIVDTSSVHGEEQAKMIALKGLPIDTTDIFTHPSLFNETEQNTPEEYEDETEVTNASVSEKNLPDRGACANSLEHVSSILNSDVPNELCLTTVAVASHEGQKASVFNEKQLRKTRDYEFSQKVKSVHSNLLAPVPKRPRLIVCGNGESSRKIEKLPADSKAKEEKSHCRSNPPDACEKMVVQVVLTQNLSSASSSAKGSPDESNEGTRSESCPRTQLSLEKPEPRQLIDLNVLPSIPPELAVYEPLTMQTVANQGNLGANESSVLPETSQQPEPPKLLDGKDSKEQQSMMNGRRHSTRNRPLSTKALEALASGFFNTTRKRRGAEALQQKNSTPKSSRQVRGRTAASGTPNNNAGNNIADFRIEKGRLDGASSSNAKVVDESQE</sequence>
<keyword evidence="3" id="KW-0804">Transcription</keyword>
<gene>
    <name evidence="8" type="ORF">PVL29_008577</name>
</gene>
<evidence type="ECO:0000256" key="2">
    <source>
        <dbReference type="ARBA" id="ARBA00023015"/>
    </source>
</evidence>
<evidence type="ECO:0000259" key="7">
    <source>
        <dbReference type="Pfam" id="PF25826"/>
    </source>
</evidence>
<evidence type="ECO:0000313" key="9">
    <source>
        <dbReference type="Proteomes" id="UP001168098"/>
    </source>
</evidence>
<feature type="region of interest" description="Disordered" evidence="5">
    <location>
        <begin position="1"/>
        <end position="23"/>
    </location>
</feature>
<dbReference type="FunFam" id="1.10.10.60:FF:000374">
    <property type="entry name" value="Arginine-glutamic acid dipeptide repeat protein"/>
    <property type="match status" value="1"/>
</dbReference>
<protein>
    <recommendedName>
        <fullName evidence="10">SANT domain-containing protein</fullName>
    </recommendedName>
</protein>
<reference evidence="8 9" key="1">
    <citation type="journal article" date="2023" name="BMC Biotechnol.">
        <title>Vitis rotundifolia cv Carlos genome sequencing.</title>
        <authorList>
            <person name="Huff M."/>
            <person name="Hulse-Kemp A."/>
            <person name="Scheffler B."/>
            <person name="Youngblood R."/>
            <person name="Simpson S."/>
            <person name="Babiker E."/>
            <person name="Staton M."/>
        </authorList>
    </citation>
    <scope>NUCLEOTIDE SEQUENCE [LARGE SCALE GENOMIC DNA]</scope>
    <source>
        <tissue evidence="8">Leaf</tissue>
    </source>
</reference>
<feature type="compositionally biased region" description="Polar residues" evidence="5">
    <location>
        <begin position="825"/>
        <end position="836"/>
    </location>
</feature>
<dbReference type="Pfam" id="PF25826">
    <property type="entry name" value="DUF7952"/>
    <property type="match status" value="1"/>
</dbReference>
<dbReference type="Pfam" id="PF24662">
    <property type="entry name" value="DUF7650"/>
    <property type="match status" value="1"/>
</dbReference>
<evidence type="ECO:0000313" key="8">
    <source>
        <dbReference type="EMBL" id="KAJ9696425.1"/>
    </source>
</evidence>
<feature type="compositionally biased region" description="Polar residues" evidence="5">
    <location>
        <begin position="755"/>
        <end position="768"/>
    </location>
</feature>
<proteinExistence type="predicted"/>
<keyword evidence="2" id="KW-0805">Transcription regulation</keyword>
<keyword evidence="9" id="KW-1185">Reference proteome</keyword>
<feature type="region of interest" description="Disordered" evidence="5">
    <location>
        <begin position="648"/>
        <end position="670"/>
    </location>
</feature>
<feature type="region of interest" description="Disordered" evidence="5">
    <location>
        <begin position="686"/>
        <end position="720"/>
    </location>
</feature>
<feature type="compositionally biased region" description="Basic and acidic residues" evidence="5">
    <location>
        <begin position="648"/>
        <end position="664"/>
    </location>
</feature>
<feature type="compositionally biased region" description="Polar residues" evidence="5">
    <location>
        <begin position="706"/>
        <end position="715"/>
    </location>
</feature>
<comment type="caution">
    <text evidence="8">The sequence shown here is derived from an EMBL/GenBank/DDBJ whole genome shotgun (WGS) entry which is preliminary data.</text>
</comment>
<dbReference type="EMBL" id="JARBHA010000007">
    <property type="protein sequence ID" value="KAJ9696425.1"/>
    <property type="molecule type" value="Genomic_DNA"/>
</dbReference>
<comment type="subcellular location">
    <subcellularLocation>
        <location evidence="1">Nucleus</location>
    </subcellularLocation>
</comment>
<feature type="domain" description="DUF7650" evidence="6">
    <location>
        <begin position="355"/>
        <end position="442"/>
    </location>
</feature>
<dbReference type="InterPro" id="IPR009057">
    <property type="entry name" value="Homeodomain-like_sf"/>
</dbReference>
<dbReference type="PANTHER" id="PTHR13859">
    <property type="entry name" value="ATROPHIN-RELATED"/>
    <property type="match status" value="1"/>
</dbReference>
<dbReference type="Proteomes" id="UP001168098">
    <property type="component" value="Unassembled WGS sequence"/>
</dbReference>
<organism evidence="8 9">
    <name type="scientific">Vitis rotundifolia</name>
    <name type="common">Muscadine grape</name>
    <dbReference type="NCBI Taxonomy" id="103349"/>
    <lineage>
        <taxon>Eukaryota</taxon>
        <taxon>Viridiplantae</taxon>
        <taxon>Streptophyta</taxon>
        <taxon>Embryophyta</taxon>
        <taxon>Tracheophyta</taxon>
        <taxon>Spermatophyta</taxon>
        <taxon>Magnoliopsida</taxon>
        <taxon>eudicotyledons</taxon>
        <taxon>Gunneridae</taxon>
        <taxon>Pentapetalae</taxon>
        <taxon>rosids</taxon>
        <taxon>Vitales</taxon>
        <taxon>Vitaceae</taxon>
        <taxon>Viteae</taxon>
        <taxon>Vitis</taxon>
    </lineage>
</organism>
<dbReference type="PANTHER" id="PTHR13859:SF11">
    <property type="entry name" value="GRUNGE, ISOFORM J"/>
    <property type="match status" value="1"/>
</dbReference>
<evidence type="ECO:0000256" key="4">
    <source>
        <dbReference type="ARBA" id="ARBA00023242"/>
    </source>
</evidence>
<dbReference type="GO" id="GO:0003714">
    <property type="term" value="F:transcription corepressor activity"/>
    <property type="evidence" value="ECO:0007669"/>
    <property type="project" value="TreeGrafter"/>
</dbReference>
<evidence type="ECO:0000256" key="5">
    <source>
        <dbReference type="SAM" id="MobiDB-lite"/>
    </source>
</evidence>
<dbReference type="InterPro" id="IPR057712">
    <property type="entry name" value="DUF7952"/>
</dbReference>
<dbReference type="InterPro" id="IPR056067">
    <property type="entry name" value="DUF7650"/>
</dbReference>